<sequence>MCRYQGQNTPFGNLLQYVFSNHKFKIISAPVTKLPPIGAH</sequence>
<evidence type="ECO:0000313" key="1">
    <source>
        <dbReference type="EMBL" id="CAX53530.1"/>
    </source>
</evidence>
<dbReference type="Proteomes" id="UP000008793">
    <property type="component" value="Plasmid pEB170"/>
</dbReference>
<proteinExistence type="predicted"/>
<dbReference type="KEGG" id="ebi:EbC_pEb17200770"/>
<name>D8MJT2_ERWBE</name>
<dbReference type="EMBL" id="FP236830">
    <property type="protein sequence ID" value="CAX53530.1"/>
    <property type="molecule type" value="Genomic_DNA"/>
</dbReference>
<reference evidence="1 2" key="1">
    <citation type="journal article" date="2010" name="BMC Genomics">
        <title>Genome comparison of the epiphytic bacteria Erwinia billingiae and E. tasmaniensis with the pear pathogen E. pyrifoliae.</title>
        <authorList>
            <person name="Kube M."/>
            <person name="Migdoll A.M."/>
            <person name="Gehring I."/>
            <person name="Heitmann K."/>
            <person name="Mayer Y."/>
            <person name="Kuhl H."/>
            <person name="Knaust F."/>
            <person name="Geider K."/>
            <person name="Reinhardt R."/>
        </authorList>
    </citation>
    <scope>NUCLEOTIDE SEQUENCE [LARGE SCALE GENOMIC DNA]</scope>
    <source>
        <strain evidence="1 2">Eb661</strain>
        <plasmid evidence="1">pEB170</plasmid>
    </source>
</reference>
<keyword evidence="1" id="KW-0614">Plasmid</keyword>
<keyword evidence="2" id="KW-1185">Reference proteome</keyword>
<dbReference type="AlphaFoldDB" id="D8MJT2"/>
<gene>
    <name evidence="1" type="ordered locus">EbC_pEb17200770</name>
</gene>
<evidence type="ECO:0000313" key="2">
    <source>
        <dbReference type="Proteomes" id="UP000008793"/>
    </source>
</evidence>
<accession>D8MJT2</accession>
<geneLocation type="plasmid" evidence="1 2">
    <name>pEB170</name>
</geneLocation>
<protein>
    <submittedName>
        <fullName evidence="1">Uncharacterized protein</fullName>
    </submittedName>
</protein>
<organism evidence="2">
    <name type="scientific">Erwinia billingiae (strain Eb661)</name>
    <dbReference type="NCBI Taxonomy" id="634500"/>
    <lineage>
        <taxon>Bacteria</taxon>
        <taxon>Pseudomonadati</taxon>
        <taxon>Pseudomonadota</taxon>
        <taxon>Gammaproteobacteria</taxon>
        <taxon>Enterobacterales</taxon>
        <taxon>Erwiniaceae</taxon>
        <taxon>Erwinia</taxon>
    </lineage>
</organism>
<dbReference type="HOGENOM" id="CLU_3289358_0_0_6"/>